<name>A0A2S1LUJ4_9FLAO</name>
<keyword evidence="1 4" id="KW-0349">Heme</keyword>
<dbReference type="SUPFAM" id="SSF46626">
    <property type="entry name" value="Cytochrome c"/>
    <property type="match status" value="1"/>
</dbReference>
<reference evidence="7 8" key="1">
    <citation type="submission" date="2017-04" db="EMBL/GenBank/DDBJ databases">
        <title>Complete genome sequence of Flavobacterium kingsejong AJ004.</title>
        <authorList>
            <person name="Lee P.C."/>
        </authorList>
    </citation>
    <scope>NUCLEOTIDE SEQUENCE [LARGE SCALE GENOMIC DNA]</scope>
    <source>
        <strain evidence="7 8">AJ004</strain>
    </source>
</reference>
<dbReference type="GO" id="GO:0009055">
    <property type="term" value="F:electron transfer activity"/>
    <property type="evidence" value="ECO:0007669"/>
    <property type="project" value="InterPro"/>
</dbReference>
<evidence type="ECO:0000256" key="2">
    <source>
        <dbReference type="ARBA" id="ARBA00022723"/>
    </source>
</evidence>
<feature type="region of interest" description="Disordered" evidence="5">
    <location>
        <begin position="276"/>
        <end position="297"/>
    </location>
</feature>
<organism evidence="7 8">
    <name type="scientific">Flavobacterium kingsejongi</name>
    <dbReference type="NCBI Taxonomy" id="1678728"/>
    <lineage>
        <taxon>Bacteria</taxon>
        <taxon>Pseudomonadati</taxon>
        <taxon>Bacteroidota</taxon>
        <taxon>Flavobacteriia</taxon>
        <taxon>Flavobacteriales</taxon>
        <taxon>Flavobacteriaceae</taxon>
        <taxon>Flavobacterium</taxon>
    </lineage>
</organism>
<dbReference type="GO" id="GO:0046872">
    <property type="term" value="F:metal ion binding"/>
    <property type="evidence" value="ECO:0007669"/>
    <property type="project" value="UniProtKB-KW"/>
</dbReference>
<evidence type="ECO:0000256" key="1">
    <source>
        <dbReference type="ARBA" id="ARBA00022617"/>
    </source>
</evidence>
<sequence length="455" mass="49331">MVYAIIGMLIASCQNDDAAEYETLPDLSERLYAGGQTTTFSATSNAFGYPAPNLSAAELQKHLAGDLQFVATFITAPAPVNPGLGPLFNNVSCIACHPKDGRAAHPSTINSRNGLLVRVSIPGMDEHGGPLAVPGFGLQIQNHALAGYLPEADYQVTYIQKTETLADGTVITLRKPIISLTNPYISLPPGVMLSARLGPPVFGLGLLEAIPEADIIAYIDPNDWNGDGISGKANYVWDSYLHQTILGRFGWKANTGTIHMQCASAYLEDMGITSSVFPQETGHNQPNGNDGQNDDPELSDEIMEQIVMYSSTLAVPAPRGITNSNVREGAQIFEQLDCAKCHVPRQRTGYSPISALAFQTFYPYTDLLLHDMGPDLADQRPDYLADGSEWKTRPLWGLGLTQLVNGHTDLLHDGRARNTTEAILWHGGEAQNAKEKFKQLPTARREALLAFLNSL</sequence>
<protein>
    <submittedName>
        <fullName evidence="7">Thiol oxidoreductase</fullName>
    </submittedName>
</protein>
<dbReference type="InterPro" id="IPR009056">
    <property type="entry name" value="Cyt_c-like_dom"/>
</dbReference>
<dbReference type="AlphaFoldDB" id="A0A2S1LUJ4"/>
<feature type="domain" description="Cytochrome c" evidence="6">
    <location>
        <begin position="324"/>
        <end position="455"/>
    </location>
</feature>
<dbReference type="PANTHER" id="PTHR30600">
    <property type="entry name" value="CYTOCHROME C PEROXIDASE-RELATED"/>
    <property type="match status" value="1"/>
</dbReference>
<dbReference type="EMBL" id="CP020919">
    <property type="protein sequence ID" value="AWG27352.1"/>
    <property type="molecule type" value="Genomic_DNA"/>
</dbReference>
<evidence type="ECO:0000256" key="4">
    <source>
        <dbReference type="PROSITE-ProRule" id="PRU00433"/>
    </source>
</evidence>
<dbReference type="InterPro" id="IPR051395">
    <property type="entry name" value="Cytochrome_c_Peroxidase/MauG"/>
</dbReference>
<proteinExistence type="predicted"/>
<keyword evidence="3 4" id="KW-0408">Iron</keyword>
<dbReference type="PIRSF" id="PIRSF028099">
    <property type="entry name" value="DUF1111"/>
    <property type="match status" value="1"/>
</dbReference>
<dbReference type="PROSITE" id="PS51007">
    <property type="entry name" value="CYTC"/>
    <property type="match status" value="1"/>
</dbReference>
<keyword evidence="2 4" id="KW-0479">Metal-binding</keyword>
<dbReference type="InterPro" id="IPR010538">
    <property type="entry name" value="DHOR"/>
</dbReference>
<evidence type="ECO:0000256" key="5">
    <source>
        <dbReference type="SAM" id="MobiDB-lite"/>
    </source>
</evidence>
<dbReference type="GO" id="GO:0020037">
    <property type="term" value="F:heme binding"/>
    <property type="evidence" value="ECO:0007669"/>
    <property type="project" value="InterPro"/>
</dbReference>
<evidence type="ECO:0000313" key="8">
    <source>
        <dbReference type="Proteomes" id="UP000244677"/>
    </source>
</evidence>
<dbReference type="InterPro" id="IPR036909">
    <property type="entry name" value="Cyt_c-like_dom_sf"/>
</dbReference>
<keyword evidence="8" id="KW-1185">Reference proteome</keyword>
<dbReference type="GO" id="GO:0004130">
    <property type="term" value="F:cytochrome-c peroxidase activity"/>
    <property type="evidence" value="ECO:0007669"/>
    <property type="project" value="TreeGrafter"/>
</dbReference>
<evidence type="ECO:0000256" key="3">
    <source>
        <dbReference type="ARBA" id="ARBA00023004"/>
    </source>
</evidence>
<dbReference type="PANTHER" id="PTHR30600:SF4">
    <property type="entry name" value="CYTOCHROME C DOMAIN-CONTAINING PROTEIN"/>
    <property type="match status" value="1"/>
</dbReference>
<dbReference type="Gene3D" id="1.10.760.10">
    <property type="entry name" value="Cytochrome c-like domain"/>
    <property type="match status" value="1"/>
</dbReference>
<evidence type="ECO:0000313" key="7">
    <source>
        <dbReference type="EMBL" id="AWG27352.1"/>
    </source>
</evidence>
<dbReference type="Pfam" id="PF06537">
    <property type="entry name" value="DHOR"/>
    <property type="match status" value="1"/>
</dbReference>
<dbReference type="KEGG" id="fki:FK004_14570"/>
<evidence type="ECO:0000259" key="6">
    <source>
        <dbReference type="PROSITE" id="PS51007"/>
    </source>
</evidence>
<accession>A0A2S1LUJ4</accession>
<gene>
    <name evidence="7" type="ORF">FK004_14570</name>
</gene>
<dbReference type="Proteomes" id="UP000244677">
    <property type="component" value="Chromosome"/>
</dbReference>